<protein>
    <submittedName>
        <fullName evidence="9">Glucose-methanol-choline oxidoreductase</fullName>
    </submittedName>
</protein>
<dbReference type="GO" id="GO:0016614">
    <property type="term" value="F:oxidoreductase activity, acting on CH-OH group of donors"/>
    <property type="evidence" value="ECO:0007669"/>
    <property type="project" value="InterPro"/>
</dbReference>
<sequence length="482" mass="50590">MSVPVVHSDVLVVGAGSAGSIVAEMLSSDPSCTVTVLESGPGLDDPALAAQTADALTLPIGPASRLVRRYHAELLSRTDNALTIVRGATVGGSGAVNGGYFCRGRPADFAGYPAGWAWPQVLESFRAIETDLDFQGPQHGDAGPIPVRRSRQMSDSTKRFNDAVQRAGFGWIDDLNDATVTTQSGAGAVPLNVTADGVRTGPGMAYLRPALSRDNLALLTQTRAIRVVIEGDRAVAVEAIGEQGPVTLAADRIMLCAGAIGSAHLLMLSGVGVEAMLRDVGIAVHAALPVGAHCADHPEWLVAAEWPGTPGRTVLESVLHHENLEIRPYTAGFATMVGETDTPDQPQIGVALMTPQARGRISLISADPRVAPRIEHRYDTEPDDLAALCRGVELVKQILGLRGVDTQPRWSTSQHLCGSAPIGADDDQGAVLDAQCRVRGIDGLWVIDGSALPRITSRGPHATIAMFAHRAVTLLGGQDCSR</sequence>
<dbReference type="EMBL" id="LQPI01000023">
    <property type="protein sequence ID" value="ORW24197.1"/>
    <property type="molecule type" value="Genomic_DNA"/>
</dbReference>
<evidence type="ECO:0000259" key="8">
    <source>
        <dbReference type="Pfam" id="PF05199"/>
    </source>
</evidence>
<dbReference type="AlphaFoldDB" id="A0A1X1ZLG6"/>
<dbReference type="NCBIfam" id="TIGR03970">
    <property type="entry name" value="Rv0697"/>
    <property type="match status" value="1"/>
</dbReference>
<keyword evidence="3" id="KW-0285">Flavoprotein</keyword>
<evidence type="ECO:0000256" key="2">
    <source>
        <dbReference type="ARBA" id="ARBA00010790"/>
    </source>
</evidence>
<dbReference type="InterPro" id="IPR023978">
    <property type="entry name" value="GMC_oxidoreductase_bact"/>
</dbReference>
<dbReference type="InterPro" id="IPR000172">
    <property type="entry name" value="GMC_OxRdtase_N"/>
</dbReference>
<dbReference type="GO" id="GO:0050660">
    <property type="term" value="F:flavin adenine dinucleotide binding"/>
    <property type="evidence" value="ECO:0007669"/>
    <property type="project" value="InterPro"/>
</dbReference>
<reference evidence="9 10" key="1">
    <citation type="submission" date="2016-01" db="EMBL/GenBank/DDBJ databases">
        <title>The new phylogeny of the genus Mycobacterium.</title>
        <authorList>
            <person name="Tarcisio F."/>
            <person name="Conor M."/>
            <person name="Antonella G."/>
            <person name="Elisabetta G."/>
            <person name="Giulia F.S."/>
            <person name="Sara T."/>
            <person name="Anna F."/>
            <person name="Clotilde B."/>
            <person name="Roberto B."/>
            <person name="Veronica D.S."/>
            <person name="Fabio R."/>
            <person name="Monica P."/>
            <person name="Olivier J."/>
            <person name="Enrico T."/>
            <person name="Nicola S."/>
        </authorList>
    </citation>
    <scope>NUCLEOTIDE SEQUENCE [LARGE SCALE GENOMIC DNA]</scope>
    <source>
        <strain evidence="9 10">DSM 44164</strain>
    </source>
</reference>
<accession>A0A1X1ZLG6</accession>
<dbReference type="Pfam" id="PF05199">
    <property type="entry name" value="GMC_oxred_C"/>
    <property type="match status" value="1"/>
</dbReference>
<evidence type="ECO:0000256" key="3">
    <source>
        <dbReference type="ARBA" id="ARBA00022630"/>
    </source>
</evidence>
<evidence type="ECO:0000256" key="4">
    <source>
        <dbReference type="ARBA" id="ARBA00022827"/>
    </source>
</evidence>
<feature type="binding site" evidence="5">
    <location>
        <position position="449"/>
    </location>
    <ligand>
        <name>FAD</name>
        <dbReference type="ChEBI" id="CHEBI:57692"/>
    </ligand>
</feature>
<organism evidence="9 10">
    <name type="scientific">Mycolicibacter nonchromogenicus</name>
    <name type="common">Mycobacterium nonchromogenicum</name>
    <dbReference type="NCBI Taxonomy" id="1782"/>
    <lineage>
        <taxon>Bacteria</taxon>
        <taxon>Bacillati</taxon>
        <taxon>Actinomycetota</taxon>
        <taxon>Actinomycetes</taxon>
        <taxon>Mycobacteriales</taxon>
        <taxon>Mycobacteriaceae</taxon>
        <taxon>Mycolicibacter</taxon>
    </lineage>
</organism>
<feature type="domain" description="Glucose-methanol-choline oxidoreductase C-terminal" evidence="8">
    <location>
        <begin position="355"/>
        <end position="468"/>
    </location>
</feature>
<evidence type="ECO:0000256" key="5">
    <source>
        <dbReference type="PIRSR" id="PIRSR000137-2"/>
    </source>
</evidence>
<feature type="domain" description="Glucose-methanol-choline oxidoreductase N-terminal" evidence="7">
    <location>
        <begin position="9"/>
        <end position="298"/>
    </location>
</feature>
<keyword evidence="4 5" id="KW-0274">FAD</keyword>
<dbReference type="Pfam" id="PF00732">
    <property type="entry name" value="GMC_oxred_N"/>
    <property type="match status" value="1"/>
</dbReference>
<name>A0A1X1ZLG6_MYCNO</name>
<dbReference type="PANTHER" id="PTHR11552">
    <property type="entry name" value="GLUCOSE-METHANOL-CHOLINE GMC OXIDOREDUCTASE"/>
    <property type="match status" value="1"/>
</dbReference>
<keyword evidence="10" id="KW-1185">Reference proteome</keyword>
<gene>
    <name evidence="9" type="ORF">AWC18_00830</name>
</gene>
<dbReference type="Gene3D" id="3.30.410.40">
    <property type="match status" value="1"/>
</dbReference>
<evidence type="ECO:0000313" key="10">
    <source>
        <dbReference type="Proteomes" id="UP000193108"/>
    </source>
</evidence>
<dbReference type="Proteomes" id="UP000193108">
    <property type="component" value="Unassembled WGS sequence"/>
</dbReference>
<dbReference type="InterPro" id="IPR036188">
    <property type="entry name" value="FAD/NAD-bd_sf"/>
</dbReference>
<dbReference type="RefSeq" id="WP_085137532.1">
    <property type="nucleotide sequence ID" value="NZ_LQPI01000023.1"/>
</dbReference>
<feature type="region of interest" description="Disordered" evidence="6">
    <location>
        <begin position="135"/>
        <end position="155"/>
    </location>
</feature>
<dbReference type="InterPro" id="IPR007867">
    <property type="entry name" value="GMC_OxRtase_C"/>
</dbReference>
<comment type="caution">
    <text evidence="9">The sequence shown here is derived from an EMBL/GenBank/DDBJ whole genome shotgun (WGS) entry which is preliminary data.</text>
</comment>
<proteinExistence type="inferred from homology"/>
<comment type="cofactor">
    <cofactor evidence="1 5">
        <name>FAD</name>
        <dbReference type="ChEBI" id="CHEBI:57692"/>
    </cofactor>
</comment>
<dbReference type="InterPro" id="IPR012132">
    <property type="entry name" value="GMC_OxRdtase"/>
</dbReference>
<comment type="similarity">
    <text evidence="2">Belongs to the GMC oxidoreductase family.</text>
</comment>
<evidence type="ECO:0000256" key="1">
    <source>
        <dbReference type="ARBA" id="ARBA00001974"/>
    </source>
</evidence>
<evidence type="ECO:0000313" key="9">
    <source>
        <dbReference type="EMBL" id="ORW24197.1"/>
    </source>
</evidence>
<dbReference type="Gene3D" id="3.50.50.60">
    <property type="entry name" value="FAD/NAD(P)-binding domain"/>
    <property type="match status" value="1"/>
</dbReference>
<dbReference type="PIRSF" id="PIRSF000137">
    <property type="entry name" value="Alcohol_oxidase"/>
    <property type="match status" value="1"/>
</dbReference>
<dbReference type="SUPFAM" id="SSF54373">
    <property type="entry name" value="FAD-linked reductases, C-terminal domain"/>
    <property type="match status" value="1"/>
</dbReference>
<evidence type="ECO:0000259" key="7">
    <source>
        <dbReference type="Pfam" id="PF00732"/>
    </source>
</evidence>
<dbReference type="STRING" id="1782.AWC18_00830"/>
<dbReference type="SUPFAM" id="SSF51905">
    <property type="entry name" value="FAD/NAD(P)-binding domain"/>
    <property type="match status" value="1"/>
</dbReference>
<dbReference type="PANTHER" id="PTHR11552:SF147">
    <property type="entry name" value="CHOLINE DEHYDROGENASE, MITOCHONDRIAL"/>
    <property type="match status" value="1"/>
</dbReference>
<evidence type="ECO:0000256" key="6">
    <source>
        <dbReference type="SAM" id="MobiDB-lite"/>
    </source>
</evidence>